<dbReference type="GO" id="GO:0044545">
    <property type="term" value="C:NSL complex"/>
    <property type="evidence" value="ECO:0007669"/>
    <property type="project" value="TreeGrafter"/>
</dbReference>
<dbReference type="GO" id="GO:0045944">
    <property type="term" value="P:positive regulation of transcription by RNA polymerase II"/>
    <property type="evidence" value="ECO:0007669"/>
    <property type="project" value="TreeGrafter"/>
</dbReference>
<feature type="domain" description="FHA" evidence="2">
    <location>
        <begin position="382"/>
        <end position="466"/>
    </location>
</feature>
<evidence type="ECO:0000256" key="1">
    <source>
        <dbReference type="SAM" id="MobiDB-lite"/>
    </source>
</evidence>
<feature type="compositionally biased region" description="Basic and acidic residues" evidence="1">
    <location>
        <begin position="44"/>
        <end position="64"/>
    </location>
</feature>
<dbReference type="WBParaSite" id="TCNE_0001287001-mRNA-1">
    <property type="protein sequence ID" value="TCNE_0001287001-mRNA-1"/>
    <property type="gene ID" value="TCNE_0001287001"/>
</dbReference>
<dbReference type="AlphaFoldDB" id="A0A183UWK0"/>
<organism evidence="4 5">
    <name type="scientific">Toxocara canis</name>
    <name type="common">Canine roundworm</name>
    <dbReference type="NCBI Taxonomy" id="6265"/>
    <lineage>
        <taxon>Eukaryota</taxon>
        <taxon>Metazoa</taxon>
        <taxon>Ecdysozoa</taxon>
        <taxon>Nematoda</taxon>
        <taxon>Chromadorea</taxon>
        <taxon>Rhabditida</taxon>
        <taxon>Spirurina</taxon>
        <taxon>Ascaridomorpha</taxon>
        <taxon>Ascaridoidea</taxon>
        <taxon>Toxocaridae</taxon>
        <taxon>Toxocara</taxon>
    </lineage>
</organism>
<dbReference type="Proteomes" id="UP000050794">
    <property type="component" value="Unassembled WGS sequence"/>
</dbReference>
<dbReference type="GO" id="GO:0002151">
    <property type="term" value="F:G-quadruplex RNA binding"/>
    <property type="evidence" value="ECO:0007669"/>
    <property type="project" value="InterPro"/>
</dbReference>
<gene>
    <name evidence="3" type="ORF">TCNE_LOCUS12870</name>
</gene>
<dbReference type="EMBL" id="UYWY01021462">
    <property type="protein sequence ID" value="VDM44191.1"/>
    <property type="molecule type" value="Genomic_DNA"/>
</dbReference>
<dbReference type="PANTHER" id="PTHR13233">
    <property type="entry name" value="MICROSPHERULE PROTEIN 1"/>
    <property type="match status" value="1"/>
</dbReference>
<name>A0A183UWK0_TOXCA</name>
<accession>A0A183UWK0</accession>
<dbReference type="SUPFAM" id="SSF49879">
    <property type="entry name" value="SMAD/FHA domain"/>
    <property type="match status" value="1"/>
</dbReference>
<protein>
    <submittedName>
        <fullName evidence="5">FHA domain-containing protein</fullName>
    </submittedName>
</protein>
<evidence type="ECO:0000313" key="5">
    <source>
        <dbReference type="WBParaSite" id="TCNE_0001287001-mRNA-1"/>
    </source>
</evidence>
<dbReference type="InterPro" id="IPR008984">
    <property type="entry name" value="SMAD_FHA_dom_sf"/>
</dbReference>
<sequence>MFRERTYEGTLKVRRSLREIKKPKFDDEIVDSAATQKAISRKRVAADRIHHSPDTSELPMEKSETGSSASKIGPRKRPRVSDASTSSTVGEEKQSKKLSSVSQLPSPHLVDKKRRERIASKEARTKELAAAASQNTAASASVLESLKKWTATDDMALIVAVTHVDQFQTSSLNAVHAGVTFSRPFTLAEIEERWYELLYDEAVSSIARRRMQDLPVGTISTIQSKTVFNVCEEQILARVPSTAANQTSTFEQLLREHRRSFHDARTPEVLLEHWRQMRLWHLLLDQSGTPPSEKTSDFVLVERSVDVSMAGDWQLTVDECRTATALRCDERELNEWNSSQWACSRVRVEAVSGVWNEAQMGEGVWGVLKGRVVRYEIRAERVLIGRSTAKHEASSNFLFLRIDNLLGQTCKTCTKVDVNLALEGPAARISRKQALLKCWMDESSGPAQFFISNVGKRPIFVDGKTLLEGSKARVCNNSVIEVAHVRLVLVANANVGAHVHATSPRLQLSASRLPTEH</sequence>
<dbReference type="InterPro" id="IPR037912">
    <property type="entry name" value="MCRS1"/>
</dbReference>
<evidence type="ECO:0000313" key="4">
    <source>
        <dbReference type="Proteomes" id="UP000050794"/>
    </source>
</evidence>
<dbReference type="InterPro" id="IPR000253">
    <property type="entry name" value="FHA_dom"/>
</dbReference>
<feature type="region of interest" description="Disordered" evidence="1">
    <location>
        <begin position="22"/>
        <end position="115"/>
    </location>
</feature>
<dbReference type="PANTHER" id="PTHR13233:SF0">
    <property type="entry name" value="MICROSPHERULE PROTEIN 1"/>
    <property type="match status" value="1"/>
</dbReference>
<proteinExistence type="predicted"/>
<keyword evidence="4" id="KW-1185">Reference proteome</keyword>
<dbReference type="GO" id="GO:0031011">
    <property type="term" value="C:Ino80 complex"/>
    <property type="evidence" value="ECO:0007669"/>
    <property type="project" value="InterPro"/>
</dbReference>
<evidence type="ECO:0000259" key="2">
    <source>
        <dbReference type="PROSITE" id="PS50006"/>
    </source>
</evidence>
<dbReference type="PROSITE" id="PS50006">
    <property type="entry name" value="FHA_DOMAIN"/>
    <property type="match status" value="1"/>
</dbReference>
<dbReference type="InterPro" id="IPR025999">
    <property type="entry name" value="MCRS_N"/>
</dbReference>
<evidence type="ECO:0000313" key="3">
    <source>
        <dbReference type="EMBL" id="VDM44191.1"/>
    </source>
</evidence>
<dbReference type="Pfam" id="PF13325">
    <property type="entry name" value="MCRS_N"/>
    <property type="match status" value="1"/>
</dbReference>
<feature type="compositionally biased region" description="Low complexity" evidence="1">
    <location>
        <begin position="97"/>
        <end position="107"/>
    </location>
</feature>
<dbReference type="GO" id="GO:0071339">
    <property type="term" value="C:MLL1 complex"/>
    <property type="evidence" value="ECO:0007669"/>
    <property type="project" value="InterPro"/>
</dbReference>
<reference evidence="3 4" key="2">
    <citation type="submission" date="2018-11" db="EMBL/GenBank/DDBJ databases">
        <authorList>
            <consortium name="Pathogen Informatics"/>
        </authorList>
    </citation>
    <scope>NUCLEOTIDE SEQUENCE [LARGE SCALE GENOMIC DNA]</scope>
</reference>
<reference evidence="5" key="1">
    <citation type="submission" date="2016-06" db="UniProtKB">
        <authorList>
            <consortium name="WormBaseParasite"/>
        </authorList>
    </citation>
    <scope>IDENTIFICATION</scope>
</reference>